<gene>
    <name evidence="1" type="ORF">PHYPA_015204</name>
</gene>
<name>A0A2K1JV75_PHYPA</name>
<keyword evidence="3" id="KW-1185">Reference proteome</keyword>
<evidence type="ECO:0000313" key="3">
    <source>
        <dbReference type="Proteomes" id="UP000006727"/>
    </source>
</evidence>
<dbReference type="InParanoid" id="A0A2K1JV75"/>
<dbReference type="Proteomes" id="UP000006727">
    <property type="component" value="Chromosome 11"/>
</dbReference>
<dbReference type="EMBL" id="ABEU02000011">
    <property type="protein sequence ID" value="PNR45433.1"/>
    <property type="molecule type" value="Genomic_DNA"/>
</dbReference>
<reference evidence="2" key="3">
    <citation type="submission" date="2020-12" db="UniProtKB">
        <authorList>
            <consortium name="EnsemblPlants"/>
        </authorList>
    </citation>
    <scope>IDENTIFICATION</scope>
</reference>
<reference evidence="1 3" key="2">
    <citation type="journal article" date="2018" name="Plant J.">
        <title>The Physcomitrella patens chromosome-scale assembly reveals moss genome structure and evolution.</title>
        <authorList>
            <person name="Lang D."/>
            <person name="Ullrich K.K."/>
            <person name="Murat F."/>
            <person name="Fuchs J."/>
            <person name="Jenkins J."/>
            <person name="Haas F.B."/>
            <person name="Piednoel M."/>
            <person name="Gundlach H."/>
            <person name="Van Bel M."/>
            <person name="Meyberg R."/>
            <person name="Vives C."/>
            <person name="Morata J."/>
            <person name="Symeonidi A."/>
            <person name="Hiss M."/>
            <person name="Muchero W."/>
            <person name="Kamisugi Y."/>
            <person name="Saleh O."/>
            <person name="Blanc G."/>
            <person name="Decker E.L."/>
            <person name="van Gessel N."/>
            <person name="Grimwood J."/>
            <person name="Hayes R.D."/>
            <person name="Graham S.W."/>
            <person name="Gunter L.E."/>
            <person name="McDaniel S.F."/>
            <person name="Hoernstein S.N.W."/>
            <person name="Larsson A."/>
            <person name="Li F.W."/>
            <person name="Perroud P.F."/>
            <person name="Phillips J."/>
            <person name="Ranjan P."/>
            <person name="Rokshar D.S."/>
            <person name="Rothfels C.J."/>
            <person name="Schneider L."/>
            <person name="Shu S."/>
            <person name="Stevenson D.W."/>
            <person name="Thummler F."/>
            <person name="Tillich M."/>
            <person name="Villarreal Aguilar J.C."/>
            <person name="Widiez T."/>
            <person name="Wong G.K."/>
            <person name="Wymore A."/>
            <person name="Zhang Y."/>
            <person name="Zimmer A.D."/>
            <person name="Quatrano R.S."/>
            <person name="Mayer K.F.X."/>
            <person name="Goodstein D."/>
            <person name="Casacuberta J.M."/>
            <person name="Vandepoele K."/>
            <person name="Reski R."/>
            <person name="Cuming A.C."/>
            <person name="Tuskan G.A."/>
            <person name="Maumus F."/>
            <person name="Salse J."/>
            <person name="Schmutz J."/>
            <person name="Rensing S.A."/>
        </authorList>
    </citation>
    <scope>NUCLEOTIDE SEQUENCE [LARGE SCALE GENOMIC DNA]</scope>
    <source>
        <strain evidence="2 3">cv. Gransden 2004</strain>
    </source>
</reference>
<evidence type="ECO:0000313" key="1">
    <source>
        <dbReference type="EMBL" id="PNR45433.1"/>
    </source>
</evidence>
<dbReference type="Gramene" id="Pp3c11_18430V3.1">
    <property type="protein sequence ID" value="PAC:32956371.CDS.1"/>
    <property type="gene ID" value="Pp3c11_18430"/>
</dbReference>
<evidence type="ECO:0000313" key="2">
    <source>
        <dbReference type="EnsemblPlants" id="PAC:32956371.CDS.1"/>
    </source>
</evidence>
<dbReference type="EnsemblPlants" id="Pp3c11_18430V3.1">
    <property type="protein sequence ID" value="PAC:32956371.CDS.1"/>
    <property type="gene ID" value="Pp3c11_18430"/>
</dbReference>
<reference evidence="1 3" key="1">
    <citation type="journal article" date="2008" name="Science">
        <title>The Physcomitrella genome reveals evolutionary insights into the conquest of land by plants.</title>
        <authorList>
            <person name="Rensing S."/>
            <person name="Lang D."/>
            <person name="Zimmer A."/>
            <person name="Terry A."/>
            <person name="Salamov A."/>
            <person name="Shapiro H."/>
            <person name="Nishiyama T."/>
            <person name="Perroud P.-F."/>
            <person name="Lindquist E."/>
            <person name="Kamisugi Y."/>
            <person name="Tanahashi T."/>
            <person name="Sakakibara K."/>
            <person name="Fujita T."/>
            <person name="Oishi K."/>
            <person name="Shin-I T."/>
            <person name="Kuroki Y."/>
            <person name="Toyoda A."/>
            <person name="Suzuki Y."/>
            <person name="Hashimoto A."/>
            <person name="Yamaguchi K."/>
            <person name="Sugano A."/>
            <person name="Kohara Y."/>
            <person name="Fujiyama A."/>
            <person name="Anterola A."/>
            <person name="Aoki S."/>
            <person name="Ashton N."/>
            <person name="Barbazuk W.B."/>
            <person name="Barker E."/>
            <person name="Bennetzen J."/>
            <person name="Bezanilla M."/>
            <person name="Blankenship R."/>
            <person name="Cho S.H."/>
            <person name="Dutcher S."/>
            <person name="Estelle M."/>
            <person name="Fawcett J.A."/>
            <person name="Gundlach H."/>
            <person name="Hanada K."/>
            <person name="Heyl A."/>
            <person name="Hicks K.A."/>
            <person name="Hugh J."/>
            <person name="Lohr M."/>
            <person name="Mayer K."/>
            <person name="Melkozernov A."/>
            <person name="Murata T."/>
            <person name="Nelson D."/>
            <person name="Pils B."/>
            <person name="Prigge M."/>
            <person name="Reiss B."/>
            <person name="Renner T."/>
            <person name="Rombauts S."/>
            <person name="Rushton P."/>
            <person name="Sanderfoot A."/>
            <person name="Schween G."/>
            <person name="Shiu S.-H."/>
            <person name="Stueber K."/>
            <person name="Theodoulou F.L."/>
            <person name="Tu H."/>
            <person name="Van de Peer Y."/>
            <person name="Verrier P.J."/>
            <person name="Waters E."/>
            <person name="Wood A."/>
            <person name="Yang L."/>
            <person name="Cove D."/>
            <person name="Cuming A."/>
            <person name="Hasebe M."/>
            <person name="Lucas S."/>
            <person name="Mishler D.B."/>
            <person name="Reski R."/>
            <person name="Grigoriev I."/>
            <person name="Quatrano R.S."/>
            <person name="Boore J.L."/>
        </authorList>
    </citation>
    <scope>NUCLEOTIDE SEQUENCE [LARGE SCALE GENOMIC DNA]</scope>
    <source>
        <strain evidence="2 3">cv. Gransden 2004</strain>
    </source>
</reference>
<sequence>MGVLISPIRTCVPQAFISRDDADPATGWNRMLDPGSHSSIRMPSLVPRLWVILLATCKFSGILH</sequence>
<accession>A0A2K1JV75</accession>
<proteinExistence type="predicted"/>
<dbReference type="AlphaFoldDB" id="A0A2K1JV75"/>
<protein>
    <submittedName>
        <fullName evidence="1 2">Uncharacterized protein</fullName>
    </submittedName>
</protein>
<organism evidence="1">
    <name type="scientific">Physcomitrium patens</name>
    <name type="common">Spreading-leaved earth moss</name>
    <name type="synonym">Physcomitrella patens</name>
    <dbReference type="NCBI Taxonomy" id="3218"/>
    <lineage>
        <taxon>Eukaryota</taxon>
        <taxon>Viridiplantae</taxon>
        <taxon>Streptophyta</taxon>
        <taxon>Embryophyta</taxon>
        <taxon>Bryophyta</taxon>
        <taxon>Bryophytina</taxon>
        <taxon>Bryopsida</taxon>
        <taxon>Funariidae</taxon>
        <taxon>Funariales</taxon>
        <taxon>Funariaceae</taxon>
        <taxon>Physcomitrium</taxon>
    </lineage>
</organism>